<keyword evidence="2" id="KW-1185">Reference proteome</keyword>
<evidence type="ECO:0000313" key="1">
    <source>
        <dbReference type="EMBL" id="MFC4195867.1"/>
    </source>
</evidence>
<sequence length="81" mass="9591">MNTTKNKIKVWFEDNQIFIRTESGEKKSHPLSWFPKLLNASEEERNDFNISPFGIHWENIDEDLSFEGFSSYGKSFKQETN</sequence>
<proteinExistence type="predicted"/>
<dbReference type="EMBL" id="JBHSBY010000023">
    <property type="protein sequence ID" value="MFC4195867.1"/>
    <property type="molecule type" value="Genomic_DNA"/>
</dbReference>
<comment type="caution">
    <text evidence="1">The sequence shown here is derived from an EMBL/GenBank/DDBJ whole genome shotgun (WGS) entry which is preliminary data.</text>
</comment>
<dbReference type="Pfam" id="PF10387">
    <property type="entry name" value="DUF2442"/>
    <property type="match status" value="1"/>
</dbReference>
<evidence type="ECO:0000313" key="2">
    <source>
        <dbReference type="Proteomes" id="UP001595792"/>
    </source>
</evidence>
<reference evidence="2" key="1">
    <citation type="journal article" date="2019" name="Int. J. Syst. Evol. Microbiol.">
        <title>The Global Catalogue of Microorganisms (GCM) 10K type strain sequencing project: providing services to taxonomists for standard genome sequencing and annotation.</title>
        <authorList>
            <consortium name="The Broad Institute Genomics Platform"/>
            <consortium name="The Broad Institute Genome Sequencing Center for Infectious Disease"/>
            <person name="Wu L."/>
            <person name="Ma J."/>
        </authorList>
    </citation>
    <scope>NUCLEOTIDE SEQUENCE [LARGE SCALE GENOMIC DNA]</scope>
    <source>
        <strain evidence="2">CCM 8689</strain>
    </source>
</reference>
<gene>
    <name evidence="1" type="ORF">ACFOUY_04075</name>
</gene>
<dbReference type="InterPro" id="IPR018841">
    <property type="entry name" value="DUF2442"/>
</dbReference>
<protein>
    <submittedName>
        <fullName evidence="1">DUF2442 domain-containing protein</fullName>
    </submittedName>
</protein>
<dbReference type="Gene3D" id="3.30.2020.40">
    <property type="entry name" value="Uncharacterised protein PF10387, DUF2442"/>
    <property type="match status" value="1"/>
</dbReference>
<dbReference type="Proteomes" id="UP001595792">
    <property type="component" value="Unassembled WGS sequence"/>
</dbReference>
<name>A0ABV8NJP5_9SPHI</name>
<organism evidence="1 2">
    <name type="scientific">Pedobacter jamesrossensis</name>
    <dbReference type="NCBI Taxonomy" id="1908238"/>
    <lineage>
        <taxon>Bacteria</taxon>
        <taxon>Pseudomonadati</taxon>
        <taxon>Bacteroidota</taxon>
        <taxon>Sphingobacteriia</taxon>
        <taxon>Sphingobacteriales</taxon>
        <taxon>Sphingobacteriaceae</taxon>
        <taxon>Pedobacter</taxon>
    </lineage>
</organism>
<accession>A0ABV8NJP5</accession>
<dbReference type="RefSeq" id="WP_378959184.1">
    <property type="nucleotide sequence ID" value="NZ_JBHRXC010000016.1"/>
</dbReference>